<comment type="caution">
    <text evidence="1">The sequence shown here is derived from an EMBL/GenBank/DDBJ whole genome shotgun (WGS) entry which is preliminary data.</text>
</comment>
<sequence length="125" mass="13895">MTDNKKLSGPIEGARAGIIEALGGANAKPAPEQLPGNDDGPINLLIREYARWNQEQGLNLGSADEHLHDEKLTEEQRAYLASFCGRWDIATETERAWSDTEAEAFKPCRHRDDGRGRCIDCGRFI</sequence>
<dbReference type="RefSeq" id="WP_038943359.1">
    <property type="nucleotide sequence ID" value="NZ_JRPN01000042.1"/>
</dbReference>
<evidence type="ECO:0000313" key="1">
    <source>
        <dbReference type="EMBL" id="KGT73702.1"/>
    </source>
</evidence>
<evidence type="ECO:0000313" key="2">
    <source>
        <dbReference type="Proteomes" id="UP000030377"/>
    </source>
</evidence>
<dbReference type="EMBL" id="JRPN01000042">
    <property type="protein sequence ID" value="KGT73702.1"/>
    <property type="molecule type" value="Genomic_DNA"/>
</dbReference>
<dbReference type="Proteomes" id="UP000030377">
    <property type="component" value="Unassembled WGS sequence"/>
</dbReference>
<gene>
    <name evidence="1" type="ORF">MA20_42915</name>
</gene>
<reference evidence="1 2" key="1">
    <citation type="submission" date="2014-09" db="EMBL/GenBank/DDBJ databases">
        <title>Draft genome of Bradyrhizobium japonicum Is-34.</title>
        <authorList>
            <person name="Tsurumaru H."/>
            <person name="Yamakawa T."/>
            <person name="Hashimoto S."/>
            <person name="Okizaki K."/>
            <person name="Kanesaki Y."/>
            <person name="Yoshikawa H."/>
            <person name="Yajima S."/>
        </authorList>
    </citation>
    <scope>NUCLEOTIDE SEQUENCE [LARGE SCALE GENOMIC DNA]</scope>
    <source>
        <strain evidence="1 2">Is-34</strain>
    </source>
</reference>
<proteinExistence type="predicted"/>
<name>A0A0A3XGY5_BRAJP</name>
<protein>
    <submittedName>
        <fullName evidence="1">Uncharacterized protein</fullName>
    </submittedName>
</protein>
<accession>A0A0A3XGY5</accession>
<organism evidence="1 2">
    <name type="scientific">Bradyrhizobium japonicum</name>
    <dbReference type="NCBI Taxonomy" id="375"/>
    <lineage>
        <taxon>Bacteria</taxon>
        <taxon>Pseudomonadati</taxon>
        <taxon>Pseudomonadota</taxon>
        <taxon>Alphaproteobacteria</taxon>
        <taxon>Hyphomicrobiales</taxon>
        <taxon>Nitrobacteraceae</taxon>
        <taxon>Bradyrhizobium</taxon>
    </lineage>
</organism>
<dbReference type="AlphaFoldDB" id="A0A0A3XGY5"/>